<dbReference type="InterPro" id="IPR000477">
    <property type="entry name" value="RT_dom"/>
</dbReference>
<evidence type="ECO:0000259" key="2">
    <source>
        <dbReference type="Pfam" id="PF00078"/>
    </source>
</evidence>
<dbReference type="EMBL" id="CATNWA010015193">
    <property type="protein sequence ID" value="CAI9580517.1"/>
    <property type="molecule type" value="Genomic_DNA"/>
</dbReference>
<name>A0ABN9E9R8_9NEOB</name>
<evidence type="ECO:0000313" key="4">
    <source>
        <dbReference type="Proteomes" id="UP001162483"/>
    </source>
</evidence>
<evidence type="ECO:0000313" key="3">
    <source>
        <dbReference type="EMBL" id="CAI9580517.1"/>
    </source>
</evidence>
<dbReference type="Pfam" id="PF00078">
    <property type="entry name" value="RVT_1"/>
    <property type="match status" value="1"/>
</dbReference>
<keyword evidence="1" id="KW-1133">Transmembrane helix</keyword>
<dbReference type="Proteomes" id="UP001162483">
    <property type="component" value="Unassembled WGS sequence"/>
</dbReference>
<accession>A0ABN9E9R8</accession>
<feature type="domain" description="Reverse transcriptase" evidence="2">
    <location>
        <begin position="2"/>
        <end position="87"/>
    </location>
</feature>
<gene>
    <name evidence="3" type="ORF">SPARVUS_LOCUS9306617</name>
</gene>
<sequence length="146" mass="16844">MLLSLDIRKAFDSLSWSYLFQILERWSFSPKFKASLHSLSSNTTAQISLQSHKLTQSTISSGTLQVYLLSPLLFIIAIETLATTIVRTRIYRGLRAGTDITIVHFSQMICHYLPLPLILPYHTYSPYWIILVRSWTSWSIRPNLKP</sequence>
<feature type="transmembrane region" description="Helical" evidence="1">
    <location>
        <begin position="64"/>
        <end position="86"/>
    </location>
</feature>
<keyword evidence="4" id="KW-1185">Reference proteome</keyword>
<proteinExistence type="predicted"/>
<evidence type="ECO:0000256" key="1">
    <source>
        <dbReference type="SAM" id="Phobius"/>
    </source>
</evidence>
<dbReference type="PANTHER" id="PTHR19446">
    <property type="entry name" value="REVERSE TRANSCRIPTASES"/>
    <property type="match status" value="1"/>
</dbReference>
<organism evidence="3 4">
    <name type="scientific">Staurois parvus</name>
    <dbReference type="NCBI Taxonomy" id="386267"/>
    <lineage>
        <taxon>Eukaryota</taxon>
        <taxon>Metazoa</taxon>
        <taxon>Chordata</taxon>
        <taxon>Craniata</taxon>
        <taxon>Vertebrata</taxon>
        <taxon>Euteleostomi</taxon>
        <taxon>Amphibia</taxon>
        <taxon>Batrachia</taxon>
        <taxon>Anura</taxon>
        <taxon>Neobatrachia</taxon>
        <taxon>Ranoidea</taxon>
        <taxon>Ranidae</taxon>
        <taxon>Staurois</taxon>
    </lineage>
</organism>
<protein>
    <recommendedName>
        <fullName evidence="2">Reverse transcriptase domain-containing protein</fullName>
    </recommendedName>
</protein>
<reference evidence="3" key="1">
    <citation type="submission" date="2023-05" db="EMBL/GenBank/DDBJ databases">
        <authorList>
            <person name="Stuckert A."/>
        </authorList>
    </citation>
    <scope>NUCLEOTIDE SEQUENCE</scope>
</reference>
<keyword evidence="1" id="KW-0812">Transmembrane</keyword>
<comment type="caution">
    <text evidence="3">The sequence shown here is derived from an EMBL/GenBank/DDBJ whole genome shotgun (WGS) entry which is preliminary data.</text>
</comment>
<keyword evidence="1" id="KW-0472">Membrane</keyword>